<comment type="caution">
    <text evidence="7">The sequence shown here is derived from an EMBL/GenBank/DDBJ whole genome shotgun (WGS) entry which is preliminary data.</text>
</comment>
<dbReference type="Pfam" id="PF00694">
    <property type="entry name" value="Aconitase_C"/>
    <property type="match status" value="1"/>
</dbReference>
<protein>
    <submittedName>
        <fullName evidence="7">Uncharacterized protein</fullName>
    </submittedName>
</protein>
<evidence type="ECO:0000313" key="7">
    <source>
        <dbReference type="EMBL" id="OGE09277.1"/>
    </source>
</evidence>
<dbReference type="Pfam" id="PF00330">
    <property type="entry name" value="Aconitase"/>
    <property type="match status" value="1"/>
</dbReference>
<dbReference type="STRING" id="1797729.A3A60_04085"/>
<dbReference type="GO" id="GO:0170038">
    <property type="term" value="P:proteinogenic amino acid biosynthetic process"/>
    <property type="evidence" value="ECO:0007669"/>
    <property type="project" value="UniProtKB-ARBA"/>
</dbReference>
<evidence type="ECO:0000256" key="4">
    <source>
        <dbReference type="ARBA" id="ARBA00023239"/>
    </source>
</evidence>
<dbReference type="PANTHER" id="PTHR43822">
    <property type="entry name" value="HOMOACONITASE, MITOCHONDRIAL-RELATED"/>
    <property type="match status" value="1"/>
</dbReference>
<dbReference type="Gene3D" id="3.30.499.10">
    <property type="entry name" value="Aconitase, domain 3"/>
    <property type="match status" value="2"/>
</dbReference>
<evidence type="ECO:0000256" key="2">
    <source>
        <dbReference type="ARBA" id="ARBA00023004"/>
    </source>
</evidence>
<dbReference type="Gene3D" id="3.20.19.10">
    <property type="entry name" value="Aconitase, domain 4"/>
    <property type="match status" value="1"/>
</dbReference>
<feature type="domain" description="Aconitase A/isopropylmalate dehydratase small subunit swivel" evidence="6">
    <location>
        <begin position="99"/>
        <end position="149"/>
    </location>
</feature>
<dbReference type="GO" id="GO:0051536">
    <property type="term" value="F:iron-sulfur cluster binding"/>
    <property type="evidence" value="ECO:0007669"/>
    <property type="project" value="UniProtKB-KW"/>
</dbReference>
<dbReference type="EMBL" id="MFBS01000020">
    <property type="protein sequence ID" value="OGE09277.1"/>
    <property type="molecule type" value="Genomic_DNA"/>
</dbReference>
<evidence type="ECO:0000259" key="5">
    <source>
        <dbReference type="Pfam" id="PF00330"/>
    </source>
</evidence>
<keyword evidence="3" id="KW-0411">Iron-sulfur</keyword>
<evidence type="ECO:0000256" key="3">
    <source>
        <dbReference type="ARBA" id="ARBA00023014"/>
    </source>
</evidence>
<dbReference type="GO" id="GO:0170034">
    <property type="term" value="P:L-amino acid biosynthetic process"/>
    <property type="evidence" value="ECO:0007669"/>
    <property type="project" value="UniProtKB-ARBA"/>
</dbReference>
<dbReference type="GO" id="GO:0016829">
    <property type="term" value="F:lyase activity"/>
    <property type="evidence" value="ECO:0007669"/>
    <property type="project" value="UniProtKB-KW"/>
</dbReference>
<feature type="domain" description="Aconitase/3-isopropylmalate dehydratase large subunit alpha/beta/alpha" evidence="5">
    <location>
        <begin position="299"/>
        <end position="636"/>
    </location>
</feature>
<reference evidence="7 8" key="1">
    <citation type="journal article" date="2016" name="Nat. Commun.">
        <title>Thousands of microbial genomes shed light on interconnected biogeochemical processes in an aquifer system.</title>
        <authorList>
            <person name="Anantharaman K."/>
            <person name="Brown C.T."/>
            <person name="Hug L.A."/>
            <person name="Sharon I."/>
            <person name="Castelle C.J."/>
            <person name="Probst A.J."/>
            <person name="Thomas B.C."/>
            <person name="Singh A."/>
            <person name="Wilkins M.J."/>
            <person name="Karaoz U."/>
            <person name="Brodie E.L."/>
            <person name="Williams K.H."/>
            <person name="Hubbard S.S."/>
            <person name="Banfield J.F."/>
        </authorList>
    </citation>
    <scope>NUCLEOTIDE SEQUENCE [LARGE SCALE GENOMIC DNA]</scope>
</reference>
<dbReference type="InterPro" id="IPR001030">
    <property type="entry name" value="Acoase/IPM_deHydtase_lsu_aba"/>
</dbReference>
<proteinExistence type="predicted"/>
<dbReference type="AlphaFoldDB" id="A0A1F5HYL5"/>
<keyword evidence="2" id="KW-0408">Iron</keyword>
<dbReference type="Proteomes" id="UP000179227">
    <property type="component" value="Unassembled WGS sequence"/>
</dbReference>
<dbReference type="InterPro" id="IPR036008">
    <property type="entry name" value="Aconitase_4Fe-4S_dom"/>
</dbReference>
<dbReference type="InterPro" id="IPR050067">
    <property type="entry name" value="IPM_dehydratase_rel_enz"/>
</dbReference>
<accession>A0A1F5HYL5</accession>
<keyword evidence="4" id="KW-0456">Lyase</keyword>
<name>A0A1F5HYL5_9BACT</name>
<dbReference type="SUPFAM" id="SSF52016">
    <property type="entry name" value="LeuD/IlvD-like"/>
    <property type="match status" value="1"/>
</dbReference>
<sequence>MQQNERESQVSQGENQETLKLTGRILRLTRDPELICAQFEGTDFQVKDPELLCDRISTDQIIPSRWCMSYSDEQNLGRYLLTGVEGIKPGDIAGKFQVIDCGMSFGRGSSREHAQLALKGAGIKVVIARSVERLFRENCINHGIFVLDYDSFQAQKLLETGEITIAEIIEGESKLTGQIIKYGGLMPFTRARLEGKISSPEITTPERDMTIVERIFAQHAKTREGVGVIAVKPGDEAFVEIDSGYAYELQTVISQEVLEKEFGDSAPVKPRRFFLFEDHLALMESDDPVTIRHRDLQRAFAQKYGIAQYKVEEEGVIAICHTEMLQHHVLPGELIPGNDSHTSTLGAANAFAVAKGASEFAAALITEDVQLKVPETIRINLSGEFLQGVTSKDLMLYILSLPKFKDKDKLIGSGRVFEFGGEALNSMPFDDQVVMTNMAVEGQGFTGIVEPNELLVDFMVNQHGLRRADVYEMLVYPDANPTYFDTLDINLGQIEKMVSLPGDTQNAIALAELGDVEIQFAYIGSCAGGKMKDLREAAAVLKGRKIASGVRLNVQAASQKIYEQAQEEGLIEIFNEAGATFIKPGCGDCMGATKEAFEANETAISDSDRNFPGRMGKGRIVYLANPAVVAASAVAGKIIAPANYIAP</sequence>
<dbReference type="InterPro" id="IPR015931">
    <property type="entry name" value="Acnase/IPM_dHydase_lsu_aba_1/3"/>
</dbReference>
<organism evidence="7 8">
    <name type="scientific">Candidatus Curtissbacteria bacterium RIFCSPLOWO2_01_FULL_42_26</name>
    <dbReference type="NCBI Taxonomy" id="1797729"/>
    <lineage>
        <taxon>Bacteria</taxon>
        <taxon>Candidatus Curtissiibacteriota</taxon>
    </lineage>
</organism>
<dbReference type="InterPro" id="IPR015928">
    <property type="entry name" value="Aconitase/3IPM_dehydase_swvl"/>
</dbReference>
<dbReference type="InterPro" id="IPR000573">
    <property type="entry name" value="AconitaseA/IPMdHydase_ssu_swvl"/>
</dbReference>
<dbReference type="SUPFAM" id="SSF53732">
    <property type="entry name" value="Aconitase iron-sulfur domain"/>
    <property type="match status" value="1"/>
</dbReference>
<dbReference type="PRINTS" id="PR00415">
    <property type="entry name" value="ACONITASE"/>
</dbReference>
<evidence type="ECO:0000313" key="8">
    <source>
        <dbReference type="Proteomes" id="UP000179227"/>
    </source>
</evidence>
<evidence type="ECO:0000256" key="1">
    <source>
        <dbReference type="ARBA" id="ARBA00022723"/>
    </source>
</evidence>
<evidence type="ECO:0000259" key="6">
    <source>
        <dbReference type="Pfam" id="PF00694"/>
    </source>
</evidence>
<dbReference type="PANTHER" id="PTHR43822:SF2">
    <property type="entry name" value="HOMOACONITASE, MITOCHONDRIAL"/>
    <property type="match status" value="1"/>
</dbReference>
<keyword evidence="1" id="KW-0479">Metal-binding</keyword>
<dbReference type="GO" id="GO:0046872">
    <property type="term" value="F:metal ion binding"/>
    <property type="evidence" value="ECO:0007669"/>
    <property type="project" value="UniProtKB-KW"/>
</dbReference>
<gene>
    <name evidence="7" type="ORF">A3A60_04085</name>
</gene>